<dbReference type="EMBL" id="JAERUA010000015">
    <property type="protein sequence ID" value="KAI1889924.1"/>
    <property type="molecule type" value="Genomic_DNA"/>
</dbReference>
<dbReference type="InterPro" id="IPR056769">
    <property type="entry name" value="Piezo_TM1-24"/>
</dbReference>
<feature type="domain" description="Piezo TM1-24" evidence="3">
    <location>
        <begin position="26"/>
        <end position="319"/>
    </location>
</feature>
<evidence type="ECO:0000256" key="1">
    <source>
        <dbReference type="SAM" id="MobiDB-lite"/>
    </source>
</evidence>
<proteinExistence type="predicted"/>
<comment type="caution">
    <text evidence="4">The sequence shown here is derived from an EMBL/GenBank/DDBJ whole genome shotgun (WGS) entry which is preliminary data.</text>
</comment>
<feature type="region of interest" description="Disordered" evidence="1">
    <location>
        <begin position="147"/>
        <end position="193"/>
    </location>
</feature>
<dbReference type="PROSITE" id="PS51257">
    <property type="entry name" value="PROKAR_LIPOPROTEIN"/>
    <property type="match status" value="1"/>
</dbReference>
<accession>A0A8T3D2L5</accession>
<gene>
    <name evidence="4" type="ORF">AGOR_G00167920</name>
</gene>
<dbReference type="AlphaFoldDB" id="A0A8T3D2L5"/>
<sequence length="342" mass="38312">MELKVVCGVFYCFFLPTFLLAACLFRFNALSLVYLLYLLLLPWFLWPNKRTLLGHTGRFIKAVFGTSLLFLLAHVTFQICLHTVPELDKDLSSNCSSWETLSRHIGVSRLPLDNPWSSVRLLVPDLGVFIISLVTLVMCDRLLKQSDSKPDQAEGSESSDEEEEEEQDDEEEDEEEEEEEGQSSHSEPEDDSSPAARAAMLAARLRATILWVLQELLRVLAIALLALAGITLPSAFSGVYYLLFIGVCTWWACHLPISHLGFNVFCVMVGFFTAGHLVCLYLYQSFYAQAFLPPDSLWARLFGLKGIVNLRNCSSSMTSSWTQNMIGPCMSTLVSCSYSTSP</sequence>
<dbReference type="GO" id="GO:0008381">
    <property type="term" value="F:mechanosensitive monoatomic ion channel activity"/>
    <property type="evidence" value="ECO:0007669"/>
    <property type="project" value="InterPro"/>
</dbReference>
<dbReference type="PANTHER" id="PTHR47049:SF5">
    <property type="entry name" value="PIEZO-TYPE MECHANOSENSITIVE ION CHANNEL COMPONENT"/>
    <property type="match status" value="1"/>
</dbReference>
<feature type="transmembrane region" description="Helical" evidence="2">
    <location>
        <begin position="264"/>
        <end position="283"/>
    </location>
</feature>
<protein>
    <recommendedName>
        <fullName evidence="3">Piezo TM1-24 domain-containing protein</fullName>
    </recommendedName>
</protein>
<evidence type="ECO:0000313" key="5">
    <source>
        <dbReference type="Proteomes" id="UP000829720"/>
    </source>
</evidence>
<dbReference type="InterPro" id="IPR027272">
    <property type="entry name" value="Piezo"/>
</dbReference>
<keyword evidence="2" id="KW-0472">Membrane</keyword>
<feature type="compositionally biased region" description="Acidic residues" evidence="1">
    <location>
        <begin position="157"/>
        <end position="181"/>
    </location>
</feature>
<organism evidence="4 5">
    <name type="scientific">Albula goreensis</name>
    <dbReference type="NCBI Taxonomy" id="1534307"/>
    <lineage>
        <taxon>Eukaryota</taxon>
        <taxon>Metazoa</taxon>
        <taxon>Chordata</taxon>
        <taxon>Craniata</taxon>
        <taxon>Vertebrata</taxon>
        <taxon>Euteleostomi</taxon>
        <taxon>Actinopterygii</taxon>
        <taxon>Neopterygii</taxon>
        <taxon>Teleostei</taxon>
        <taxon>Albuliformes</taxon>
        <taxon>Albulidae</taxon>
        <taxon>Albula</taxon>
    </lineage>
</organism>
<reference evidence="4" key="1">
    <citation type="submission" date="2021-01" db="EMBL/GenBank/DDBJ databases">
        <authorList>
            <person name="Zahm M."/>
            <person name="Roques C."/>
            <person name="Cabau C."/>
            <person name="Klopp C."/>
            <person name="Donnadieu C."/>
            <person name="Jouanno E."/>
            <person name="Lampietro C."/>
            <person name="Louis A."/>
            <person name="Herpin A."/>
            <person name="Echchiki A."/>
            <person name="Berthelot C."/>
            <person name="Parey E."/>
            <person name="Roest-Crollius H."/>
            <person name="Braasch I."/>
            <person name="Postlethwait J."/>
            <person name="Bobe J."/>
            <person name="Montfort J."/>
            <person name="Bouchez O."/>
            <person name="Begum T."/>
            <person name="Mejri S."/>
            <person name="Adams A."/>
            <person name="Chen W.-J."/>
            <person name="Guiguen Y."/>
        </authorList>
    </citation>
    <scope>NUCLEOTIDE SEQUENCE</scope>
    <source>
        <tissue evidence="4">Blood</tissue>
    </source>
</reference>
<feature type="transmembrane region" description="Helical" evidence="2">
    <location>
        <begin position="121"/>
        <end position="139"/>
    </location>
</feature>
<dbReference type="OrthoDB" id="8853309at2759"/>
<feature type="transmembrane region" description="Helical" evidence="2">
    <location>
        <begin position="59"/>
        <end position="84"/>
    </location>
</feature>
<dbReference type="GO" id="GO:0016020">
    <property type="term" value="C:membrane"/>
    <property type="evidence" value="ECO:0007669"/>
    <property type="project" value="InterPro"/>
</dbReference>
<evidence type="ECO:0000256" key="2">
    <source>
        <dbReference type="SAM" id="Phobius"/>
    </source>
</evidence>
<name>A0A8T3D2L5_9TELE</name>
<evidence type="ECO:0000313" key="4">
    <source>
        <dbReference type="EMBL" id="KAI1889924.1"/>
    </source>
</evidence>
<dbReference type="PANTHER" id="PTHR47049">
    <property type="entry name" value="PIEZO-TYPE MECHANOSENSITIVE ION CHANNEL HOMOLOG"/>
    <property type="match status" value="1"/>
</dbReference>
<evidence type="ECO:0000259" key="3">
    <source>
        <dbReference type="Pfam" id="PF24871"/>
    </source>
</evidence>
<dbReference type="Pfam" id="PF24871">
    <property type="entry name" value="Piezo_TM1-24"/>
    <property type="match status" value="1"/>
</dbReference>
<keyword evidence="2" id="KW-0812">Transmembrane</keyword>
<keyword evidence="2" id="KW-1133">Transmembrane helix</keyword>
<keyword evidence="5" id="KW-1185">Reference proteome</keyword>
<dbReference type="Proteomes" id="UP000829720">
    <property type="component" value="Unassembled WGS sequence"/>
</dbReference>
<feature type="transmembrane region" description="Helical" evidence="2">
    <location>
        <begin position="31"/>
        <end position="47"/>
    </location>
</feature>